<dbReference type="InterPro" id="IPR015422">
    <property type="entry name" value="PyrdxlP-dep_Trfase_small"/>
</dbReference>
<dbReference type="PANTHER" id="PTHR13693:SF103">
    <property type="entry name" value="AMINOTRANSFERASE CLASS I_CLASSII DOMAIN-CONTAINING PROTEIN"/>
    <property type="match status" value="1"/>
</dbReference>
<dbReference type="GO" id="GO:0030170">
    <property type="term" value="F:pyridoxal phosphate binding"/>
    <property type="evidence" value="ECO:0007669"/>
    <property type="project" value="InterPro"/>
</dbReference>
<dbReference type="InterPro" id="IPR015421">
    <property type="entry name" value="PyrdxlP-dep_Trfase_major"/>
</dbReference>
<keyword evidence="4" id="KW-0032">Aminotransferase</keyword>
<dbReference type="AlphaFoldDB" id="A0A934IK56"/>
<dbReference type="PANTHER" id="PTHR13693">
    <property type="entry name" value="CLASS II AMINOTRANSFERASE/8-AMINO-7-OXONONANOATE SYNTHASE"/>
    <property type="match status" value="1"/>
</dbReference>
<organism evidence="4 5">
    <name type="scientific">Acuticoccus mangrovi</name>
    <dbReference type="NCBI Taxonomy" id="2796142"/>
    <lineage>
        <taxon>Bacteria</taxon>
        <taxon>Pseudomonadati</taxon>
        <taxon>Pseudomonadota</taxon>
        <taxon>Alphaproteobacteria</taxon>
        <taxon>Hyphomicrobiales</taxon>
        <taxon>Amorphaceae</taxon>
        <taxon>Acuticoccus</taxon>
    </lineage>
</organism>
<dbReference type="EMBL" id="JAEKJA010000024">
    <property type="protein sequence ID" value="MBJ3778159.1"/>
    <property type="molecule type" value="Genomic_DNA"/>
</dbReference>
<keyword evidence="2" id="KW-0808">Transferase</keyword>
<sequence>MTATNPLSGSERALGGVTTDFVADSPDLLARWDEHQAWWDERLQHRVDPFARTTLGPISTECETRTRDGATYAGVNFASQDYLNLASHDAVRAAAKATIDRFGVHSAGSAALMGNTSASVLLESALANFLGYRDCIVFPTGWGAGYGTVKTLVRPTDHIVIDVLAHACLQEGAHNATRNVHTFPHLSNAAVERRLRRLRQADTEAGILVVTESVFSMDSDVPDLAELQAICTKYGATLLVDVAHDLGAIGAAGGGYLERQGMVGSVDLVMGSFSKTFASNGGFVATNQPALRRALLCRCGPLMFTNAISPVQATIVSTALDIIRSSEGAELRERLMRNILYMRKRLEEESFEVMGAPSAIVPVLLGTSRFARLITRFALEGGALVNSVEYPGVSRNSCRWRIQMMANHTIDQIERFIDIAKNARERVERDDVLEPT</sequence>
<feature type="domain" description="Aminotransferase class I/classII large" evidence="3">
    <location>
        <begin position="75"/>
        <end position="418"/>
    </location>
</feature>
<dbReference type="SUPFAM" id="SSF53383">
    <property type="entry name" value="PLP-dependent transferases"/>
    <property type="match status" value="1"/>
</dbReference>
<name>A0A934IK56_9HYPH</name>
<dbReference type="Proteomes" id="UP000609531">
    <property type="component" value="Unassembled WGS sequence"/>
</dbReference>
<proteinExistence type="predicted"/>
<evidence type="ECO:0000259" key="3">
    <source>
        <dbReference type="Pfam" id="PF00155"/>
    </source>
</evidence>
<dbReference type="Pfam" id="PF00155">
    <property type="entry name" value="Aminotran_1_2"/>
    <property type="match status" value="1"/>
</dbReference>
<dbReference type="RefSeq" id="WP_198884066.1">
    <property type="nucleotide sequence ID" value="NZ_JAEKJA010000024.1"/>
</dbReference>
<evidence type="ECO:0000313" key="5">
    <source>
        <dbReference type="Proteomes" id="UP000609531"/>
    </source>
</evidence>
<protein>
    <submittedName>
        <fullName evidence="4">Aminotransferase class I/II-fold pyridoxal phosphate-dependent enzyme</fullName>
    </submittedName>
</protein>
<gene>
    <name evidence="4" type="ORF">JCR33_20835</name>
</gene>
<comment type="cofactor">
    <cofactor evidence="1">
        <name>pyridoxal 5'-phosphate</name>
        <dbReference type="ChEBI" id="CHEBI:597326"/>
    </cofactor>
</comment>
<accession>A0A934IK56</accession>
<dbReference type="InterPro" id="IPR015424">
    <property type="entry name" value="PyrdxlP-dep_Trfase"/>
</dbReference>
<evidence type="ECO:0000313" key="4">
    <source>
        <dbReference type="EMBL" id="MBJ3778159.1"/>
    </source>
</evidence>
<dbReference type="GO" id="GO:0008483">
    <property type="term" value="F:transaminase activity"/>
    <property type="evidence" value="ECO:0007669"/>
    <property type="project" value="UniProtKB-KW"/>
</dbReference>
<reference evidence="4" key="1">
    <citation type="submission" date="2020-12" db="EMBL/GenBank/DDBJ databases">
        <title>Bacterial taxonomy.</title>
        <authorList>
            <person name="Pan X."/>
        </authorList>
    </citation>
    <scope>NUCLEOTIDE SEQUENCE</scope>
    <source>
        <strain evidence="4">B2012</strain>
    </source>
</reference>
<dbReference type="InterPro" id="IPR050087">
    <property type="entry name" value="AON_synthase_class-II"/>
</dbReference>
<dbReference type="Gene3D" id="3.90.1150.10">
    <property type="entry name" value="Aspartate Aminotransferase, domain 1"/>
    <property type="match status" value="1"/>
</dbReference>
<keyword evidence="5" id="KW-1185">Reference proteome</keyword>
<dbReference type="InterPro" id="IPR004839">
    <property type="entry name" value="Aminotransferase_I/II_large"/>
</dbReference>
<evidence type="ECO:0000256" key="1">
    <source>
        <dbReference type="ARBA" id="ARBA00001933"/>
    </source>
</evidence>
<comment type="caution">
    <text evidence="4">The sequence shown here is derived from an EMBL/GenBank/DDBJ whole genome shotgun (WGS) entry which is preliminary data.</text>
</comment>
<dbReference type="Gene3D" id="3.40.640.10">
    <property type="entry name" value="Type I PLP-dependent aspartate aminotransferase-like (Major domain)"/>
    <property type="match status" value="1"/>
</dbReference>
<evidence type="ECO:0000256" key="2">
    <source>
        <dbReference type="ARBA" id="ARBA00022679"/>
    </source>
</evidence>